<dbReference type="Pfam" id="PF14759">
    <property type="entry name" value="Reductase_C"/>
    <property type="match status" value="1"/>
</dbReference>
<dbReference type="InterPro" id="IPR023753">
    <property type="entry name" value="FAD/NAD-binding_dom"/>
</dbReference>
<comment type="cofactor">
    <cofactor evidence="1">
        <name>FAD</name>
        <dbReference type="ChEBI" id="CHEBI:57692"/>
    </cofactor>
</comment>
<feature type="domain" description="FAD/NAD(P)-binding" evidence="5">
    <location>
        <begin position="7"/>
        <end position="308"/>
    </location>
</feature>
<dbReference type="PRINTS" id="PR00368">
    <property type="entry name" value="FADPNR"/>
</dbReference>
<dbReference type="InterPro" id="IPR050446">
    <property type="entry name" value="FAD-oxidoreductase/Apoptosis"/>
</dbReference>
<dbReference type="SUPFAM" id="SSF55424">
    <property type="entry name" value="FAD/NAD-linked reductases, dimerisation (C-terminal) domain"/>
    <property type="match status" value="1"/>
</dbReference>
<dbReference type="InterPro" id="IPR028202">
    <property type="entry name" value="Reductase_C"/>
</dbReference>
<dbReference type="Gene3D" id="3.50.50.60">
    <property type="entry name" value="FAD/NAD(P)-binding domain"/>
    <property type="match status" value="2"/>
</dbReference>
<dbReference type="PANTHER" id="PTHR43557">
    <property type="entry name" value="APOPTOSIS-INDUCING FACTOR 1"/>
    <property type="match status" value="1"/>
</dbReference>
<evidence type="ECO:0000313" key="8">
    <source>
        <dbReference type="Proteomes" id="UP001629432"/>
    </source>
</evidence>
<dbReference type="Gene3D" id="3.30.390.30">
    <property type="match status" value="1"/>
</dbReference>
<dbReference type="InterPro" id="IPR016156">
    <property type="entry name" value="FAD/NAD-linked_Rdtase_dimer_sf"/>
</dbReference>
<keyword evidence="8" id="KW-1185">Reference proteome</keyword>
<reference evidence="7 8" key="1">
    <citation type="journal article" date="2024" name="Chem. Sci.">
        <title>Discovery of megapolipeptins by genome mining of a Burkholderiales bacteria collection.</title>
        <authorList>
            <person name="Paulo B.S."/>
            <person name="Recchia M.J.J."/>
            <person name="Lee S."/>
            <person name="Fergusson C.H."/>
            <person name="Romanowski S.B."/>
            <person name="Hernandez A."/>
            <person name="Krull N."/>
            <person name="Liu D.Y."/>
            <person name="Cavanagh H."/>
            <person name="Bos A."/>
            <person name="Gray C.A."/>
            <person name="Murphy B.T."/>
            <person name="Linington R.G."/>
            <person name="Eustaquio A.S."/>
        </authorList>
    </citation>
    <scope>NUCLEOTIDE SEQUENCE [LARGE SCALE GENOMIC DNA]</scope>
    <source>
        <strain evidence="7 8">RL17-338-BIC-A</strain>
    </source>
</reference>
<dbReference type="EMBL" id="JAQQCF010000082">
    <property type="protein sequence ID" value="MFM0642531.1"/>
    <property type="molecule type" value="Genomic_DNA"/>
</dbReference>
<evidence type="ECO:0000256" key="1">
    <source>
        <dbReference type="ARBA" id="ARBA00001974"/>
    </source>
</evidence>
<dbReference type="RefSeq" id="WP_408341165.1">
    <property type="nucleotide sequence ID" value="NZ_JAQQCF010000082.1"/>
</dbReference>
<dbReference type="SUPFAM" id="SSF51905">
    <property type="entry name" value="FAD/NAD(P)-binding domain"/>
    <property type="match status" value="1"/>
</dbReference>
<evidence type="ECO:0000256" key="4">
    <source>
        <dbReference type="ARBA" id="ARBA00023002"/>
    </source>
</evidence>
<evidence type="ECO:0000256" key="3">
    <source>
        <dbReference type="ARBA" id="ARBA00022827"/>
    </source>
</evidence>
<organism evidence="7 8">
    <name type="scientific">Paraburkholderia metrosideri</name>
    <dbReference type="NCBI Taxonomy" id="580937"/>
    <lineage>
        <taxon>Bacteria</taxon>
        <taxon>Pseudomonadati</taxon>
        <taxon>Pseudomonadota</taxon>
        <taxon>Betaproteobacteria</taxon>
        <taxon>Burkholderiales</taxon>
        <taxon>Burkholderiaceae</taxon>
        <taxon>Paraburkholderia</taxon>
    </lineage>
</organism>
<evidence type="ECO:0000313" key="7">
    <source>
        <dbReference type="EMBL" id="MFM0642531.1"/>
    </source>
</evidence>
<dbReference type="Proteomes" id="UP001629432">
    <property type="component" value="Unassembled WGS sequence"/>
</dbReference>
<dbReference type="Pfam" id="PF07992">
    <property type="entry name" value="Pyr_redox_2"/>
    <property type="match status" value="1"/>
</dbReference>
<dbReference type="PRINTS" id="PR00411">
    <property type="entry name" value="PNDRDTASEI"/>
</dbReference>
<sequence length="414" mass="44327">MKENRANVVIVGASHGGGEMASRLRQGGFTGSVALIGSEPYLPYHRPPLSKAFLAGETTTEQLLIRAPSVYADSKIDFHASTTVEAIDRKKHGLRLGSGETFGYDKLVLATGGRPRRLTIPGSELDGLHYMRSIADVNAMREVFVPGARLVIVGGGYIGLEVAAVAVKHGLIVEVVEFAPRVLARVAGPELSAFYETVHSKAGVRLRLSTGVEGFEPSSTNPAHVGAVRCSDGTRVAADFVLVAVGLVPNIELAAQAGLEIGNGVEVDEFCQTSDPDIFAIGDCTEFPLPYLGRRWRLESVPNAMEQARVAASVINGKPSAYAAIPWFWSDQYNLKLQAVGLSQHCDEVVIRPPRSPEGFVVFYLKESRMIAADCVNSILEFNAAKRLIADKLVLDPAALADPAVNLKSLLPAT</sequence>
<evidence type="ECO:0000256" key="2">
    <source>
        <dbReference type="ARBA" id="ARBA00022630"/>
    </source>
</evidence>
<proteinExistence type="predicted"/>
<keyword evidence="2" id="KW-0285">Flavoprotein</keyword>
<protein>
    <submittedName>
        <fullName evidence="7">FAD-dependent oxidoreductase</fullName>
    </submittedName>
</protein>
<accession>A0ABW9E8V8</accession>
<feature type="domain" description="Reductase C-terminal" evidence="6">
    <location>
        <begin position="327"/>
        <end position="411"/>
    </location>
</feature>
<comment type="caution">
    <text evidence="7">The sequence shown here is derived from an EMBL/GenBank/DDBJ whole genome shotgun (WGS) entry which is preliminary data.</text>
</comment>
<name>A0ABW9E8V8_9BURK</name>
<gene>
    <name evidence="7" type="ORF">PQQ63_38305</name>
</gene>
<keyword evidence="3" id="KW-0274">FAD</keyword>
<dbReference type="PANTHER" id="PTHR43557:SF2">
    <property type="entry name" value="RIESKE DOMAIN-CONTAINING PROTEIN-RELATED"/>
    <property type="match status" value="1"/>
</dbReference>
<evidence type="ECO:0000259" key="6">
    <source>
        <dbReference type="Pfam" id="PF14759"/>
    </source>
</evidence>
<evidence type="ECO:0000259" key="5">
    <source>
        <dbReference type="Pfam" id="PF07992"/>
    </source>
</evidence>
<dbReference type="InterPro" id="IPR036188">
    <property type="entry name" value="FAD/NAD-bd_sf"/>
</dbReference>
<keyword evidence="4" id="KW-0560">Oxidoreductase</keyword>